<gene>
    <name evidence="3" type="ORF">DLM65_11775</name>
    <name evidence="2" type="ORF">JF886_09610</name>
</gene>
<protein>
    <recommendedName>
        <fullName evidence="1">DUF7768 domain-containing protein</fullName>
    </recommendedName>
</protein>
<name>A0A2W6A5Z5_9BACT</name>
<proteinExistence type="predicted"/>
<accession>A0A2W6A5Z5</accession>
<reference evidence="2 5" key="3">
    <citation type="submission" date="2020-10" db="EMBL/GenBank/DDBJ databases">
        <title>Ca. Dormibacterota MAGs.</title>
        <authorList>
            <person name="Montgomery K."/>
        </authorList>
    </citation>
    <scope>NUCLEOTIDE SEQUENCE [LARGE SCALE GENOMIC DNA]</scope>
    <source>
        <strain evidence="2">SC8812_S17_18</strain>
    </source>
</reference>
<evidence type="ECO:0000313" key="5">
    <source>
        <dbReference type="Proteomes" id="UP000606991"/>
    </source>
</evidence>
<evidence type="ECO:0000259" key="1">
    <source>
        <dbReference type="Pfam" id="PF24963"/>
    </source>
</evidence>
<dbReference type="EMBL" id="JAEKNS010000100">
    <property type="protein sequence ID" value="MBJ7595100.1"/>
    <property type="molecule type" value="Genomic_DNA"/>
</dbReference>
<reference evidence="3 4" key="1">
    <citation type="journal article" date="2017" name="Nature">
        <title>Atmospheric trace gases support primary production in Antarctic desert surface soil.</title>
        <authorList>
            <person name="Ji M."/>
            <person name="Greening C."/>
            <person name="Vanwonterghem I."/>
            <person name="Carere C.R."/>
            <person name="Bay S.K."/>
            <person name="Steen J.A."/>
            <person name="Montgomery K."/>
            <person name="Lines T."/>
            <person name="Beardall J."/>
            <person name="van Dorst J."/>
            <person name="Snape I."/>
            <person name="Stott M.B."/>
            <person name="Hugenholtz P."/>
            <person name="Ferrari B.C."/>
        </authorList>
    </citation>
    <scope>NUCLEOTIDE SEQUENCE [LARGE SCALE GENOMIC DNA]</scope>
    <source>
        <strain evidence="3">RRmetagenome_bin12</strain>
    </source>
</reference>
<comment type="caution">
    <text evidence="3">The sequence shown here is derived from an EMBL/GenBank/DDBJ whole genome shotgun (WGS) entry which is preliminary data.</text>
</comment>
<dbReference type="RefSeq" id="WP_337311887.1">
    <property type="nucleotide sequence ID" value="NZ_JAEKNS010000100.1"/>
</dbReference>
<dbReference type="EMBL" id="QHBU01000231">
    <property type="protein sequence ID" value="PZR78974.1"/>
    <property type="molecule type" value="Genomic_DNA"/>
</dbReference>
<evidence type="ECO:0000313" key="2">
    <source>
        <dbReference type="EMBL" id="MBJ7595100.1"/>
    </source>
</evidence>
<evidence type="ECO:0000313" key="3">
    <source>
        <dbReference type="EMBL" id="PZR78974.1"/>
    </source>
</evidence>
<dbReference type="Proteomes" id="UP000606991">
    <property type="component" value="Unassembled WGS sequence"/>
</dbReference>
<reference evidence="3" key="2">
    <citation type="submission" date="2018-05" db="EMBL/GenBank/DDBJ databases">
        <authorList>
            <person name="Ferrari B."/>
        </authorList>
    </citation>
    <scope>NUCLEOTIDE SEQUENCE</scope>
    <source>
        <strain evidence="3">RRmetagenome_bin12</strain>
    </source>
</reference>
<organism evidence="3 4">
    <name type="scientific">Candidatus Aeolococcus gillhamiae</name>
    <dbReference type="NCBI Taxonomy" id="3127015"/>
    <lineage>
        <taxon>Bacteria</taxon>
        <taxon>Bacillati</taxon>
        <taxon>Candidatus Dormiibacterota</taxon>
        <taxon>Candidatus Dormibacteria</taxon>
        <taxon>Candidatus Aeolococcales</taxon>
        <taxon>Candidatus Aeolococcaceae</taxon>
        <taxon>Candidatus Aeolococcus</taxon>
    </lineage>
</organism>
<sequence length="157" mass="18166">MPETDAAPLAAQAPARKDAEDILERIFTPRPKASPAEQAERALRRPKQLIYCAISNKNFYWRQHITKFVLDEGGVPISPFMLFDYYLLHTVPKETVREAFNNLIVRCDQMWVFGNLSLGVKVQIGIAKRLRKPLRFYDITDMPYRVVSVPEAMLREE</sequence>
<dbReference type="Pfam" id="PF24963">
    <property type="entry name" value="DUF7768"/>
    <property type="match status" value="1"/>
</dbReference>
<accession>A0A934MZU6</accession>
<feature type="domain" description="DUF7768" evidence="1">
    <location>
        <begin position="57"/>
        <end position="136"/>
    </location>
</feature>
<dbReference type="AlphaFoldDB" id="A0A2W6A5Z5"/>
<dbReference type="InterPro" id="IPR056670">
    <property type="entry name" value="DUF7768"/>
</dbReference>
<dbReference type="Proteomes" id="UP000248724">
    <property type="component" value="Unassembled WGS sequence"/>
</dbReference>
<evidence type="ECO:0000313" key="4">
    <source>
        <dbReference type="Proteomes" id="UP000248724"/>
    </source>
</evidence>